<dbReference type="InterPro" id="IPR035965">
    <property type="entry name" value="PAS-like_dom_sf"/>
</dbReference>
<comment type="caution">
    <text evidence="6">The sequence shown here is derived from an EMBL/GenBank/DDBJ whole genome shotgun (WGS) entry which is preliminary data.</text>
</comment>
<dbReference type="Proteomes" id="UP000249166">
    <property type="component" value="Unassembled WGS sequence"/>
</dbReference>
<dbReference type="SMART" id="SM00091">
    <property type="entry name" value="PAS"/>
    <property type="match status" value="3"/>
</dbReference>
<evidence type="ECO:0000313" key="7">
    <source>
        <dbReference type="Proteomes" id="UP000249166"/>
    </source>
</evidence>
<feature type="domain" description="PAC" evidence="3">
    <location>
        <begin position="86"/>
        <end position="138"/>
    </location>
</feature>
<dbReference type="Gene3D" id="3.30.450.20">
    <property type="entry name" value="PAS domain"/>
    <property type="match status" value="3"/>
</dbReference>
<dbReference type="GO" id="GO:0006355">
    <property type="term" value="P:regulation of DNA-templated transcription"/>
    <property type="evidence" value="ECO:0007669"/>
    <property type="project" value="InterPro"/>
</dbReference>
<dbReference type="PANTHER" id="PTHR44757">
    <property type="entry name" value="DIGUANYLATE CYCLASE DGCP"/>
    <property type="match status" value="1"/>
</dbReference>
<evidence type="ECO:0000313" key="6">
    <source>
        <dbReference type="EMBL" id="RAM35564.1"/>
    </source>
</evidence>
<dbReference type="InterPro" id="IPR000700">
    <property type="entry name" value="PAS-assoc_C"/>
</dbReference>
<dbReference type="CDD" id="cd01948">
    <property type="entry name" value="EAL"/>
    <property type="match status" value="1"/>
</dbReference>
<dbReference type="SUPFAM" id="SSF55785">
    <property type="entry name" value="PYP-like sensor domain (PAS domain)"/>
    <property type="match status" value="3"/>
</dbReference>
<dbReference type="SMART" id="SM00086">
    <property type="entry name" value="PAC"/>
    <property type="match status" value="3"/>
</dbReference>
<dbReference type="SMART" id="SM00052">
    <property type="entry name" value="EAL"/>
    <property type="match status" value="1"/>
</dbReference>
<feature type="domain" description="PAC" evidence="3">
    <location>
        <begin position="335"/>
        <end position="387"/>
    </location>
</feature>
<gene>
    <name evidence="6" type="ORF">DBZ45_19465</name>
</gene>
<dbReference type="PROSITE" id="PS50112">
    <property type="entry name" value="PAS"/>
    <property type="match status" value="2"/>
</dbReference>
<name>A0A328HBM9_ARTGO</name>
<dbReference type="InterPro" id="IPR052155">
    <property type="entry name" value="Biofilm_reg_signaling"/>
</dbReference>
<dbReference type="InterPro" id="IPR001633">
    <property type="entry name" value="EAL_dom"/>
</dbReference>
<dbReference type="InterPro" id="IPR029787">
    <property type="entry name" value="Nucleotide_cyclase"/>
</dbReference>
<evidence type="ECO:0000259" key="5">
    <source>
        <dbReference type="PROSITE" id="PS50887"/>
    </source>
</evidence>
<dbReference type="InterPro" id="IPR043128">
    <property type="entry name" value="Rev_trsase/Diguanyl_cyclase"/>
</dbReference>
<feature type="domain" description="EAL" evidence="4">
    <location>
        <begin position="555"/>
        <end position="811"/>
    </location>
</feature>
<evidence type="ECO:0000256" key="1">
    <source>
        <dbReference type="SAM" id="Coils"/>
    </source>
</evidence>
<reference evidence="6 7" key="1">
    <citation type="submission" date="2018-04" db="EMBL/GenBank/DDBJ databases">
        <title>Bacteria isolated from cave deposits of Manipur.</title>
        <authorList>
            <person name="Sahoo D."/>
            <person name="Sarangthem I."/>
            <person name="Nandeibam J."/>
        </authorList>
    </citation>
    <scope>NUCLEOTIDE SEQUENCE [LARGE SCALE GENOMIC DNA]</scope>
    <source>
        <strain evidence="7">mrc11</strain>
    </source>
</reference>
<dbReference type="NCBIfam" id="TIGR00254">
    <property type="entry name" value="GGDEF"/>
    <property type="match status" value="1"/>
</dbReference>
<proteinExistence type="predicted"/>
<dbReference type="PANTHER" id="PTHR44757:SF2">
    <property type="entry name" value="BIOFILM ARCHITECTURE MAINTENANCE PROTEIN MBAA"/>
    <property type="match status" value="1"/>
</dbReference>
<dbReference type="InterPro" id="IPR013767">
    <property type="entry name" value="PAS_fold"/>
</dbReference>
<dbReference type="Gene3D" id="2.10.70.100">
    <property type="match status" value="1"/>
</dbReference>
<feature type="domain" description="PAC" evidence="3">
    <location>
        <begin position="208"/>
        <end position="260"/>
    </location>
</feature>
<keyword evidence="1" id="KW-0175">Coiled coil</keyword>
<feature type="domain" description="GGDEF" evidence="5">
    <location>
        <begin position="415"/>
        <end position="546"/>
    </location>
</feature>
<dbReference type="PROSITE" id="PS50883">
    <property type="entry name" value="EAL"/>
    <property type="match status" value="1"/>
</dbReference>
<dbReference type="EMBL" id="QLNP01000102">
    <property type="protein sequence ID" value="RAM35564.1"/>
    <property type="molecule type" value="Genomic_DNA"/>
</dbReference>
<dbReference type="OrthoDB" id="23692at2"/>
<dbReference type="InterPro" id="IPR013655">
    <property type="entry name" value="PAS_fold_3"/>
</dbReference>
<accession>A0A328HBM9</accession>
<dbReference type="Gene3D" id="3.20.20.450">
    <property type="entry name" value="EAL domain"/>
    <property type="match status" value="1"/>
</dbReference>
<dbReference type="Gene3D" id="3.30.70.270">
    <property type="match status" value="1"/>
</dbReference>
<dbReference type="InterPro" id="IPR001610">
    <property type="entry name" value="PAC"/>
</dbReference>
<dbReference type="Pfam" id="PF08447">
    <property type="entry name" value="PAS_3"/>
    <property type="match status" value="1"/>
</dbReference>
<dbReference type="InterPro" id="IPR035919">
    <property type="entry name" value="EAL_sf"/>
</dbReference>
<evidence type="ECO:0000259" key="3">
    <source>
        <dbReference type="PROSITE" id="PS50113"/>
    </source>
</evidence>
<dbReference type="InterPro" id="IPR000160">
    <property type="entry name" value="GGDEF_dom"/>
</dbReference>
<dbReference type="AlphaFoldDB" id="A0A328HBM9"/>
<protein>
    <submittedName>
        <fullName evidence="6">GGDEF domain-containing protein</fullName>
    </submittedName>
</protein>
<feature type="domain" description="PAS" evidence="2">
    <location>
        <begin position="15"/>
        <end position="52"/>
    </location>
</feature>
<dbReference type="CDD" id="cd00130">
    <property type="entry name" value="PAS"/>
    <property type="match status" value="3"/>
</dbReference>
<dbReference type="RefSeq" id="WP_111905480.1">
    <property type="nucleotide sequence ID" value="NZ_QLNP01000102.1"/>
</dbReference>
<dbReference type="Pfam" id="PF00990">
    <property type="entry name" value="GGDEF"/>
    <property type="match status" value="1"/>
</dbReference>
<dbReference type="SUPFAM" id="SSF141868">
    <property type="entry name" value="EAL domain-like"/>
    <property type="match status" value="1"/>
</dbReference>
<evidence type="ECO:0000259" key="4">
    <source>
        <dbReference type="PROSITE" id="PS50883"/>
    </source>
</evidence>
<organism evidence="6 7">
    <name type="scientific">Arthrobacter globiformis</name>
    <dbReference type="NCBI Taxonomy" id="1665"/>
    <lineage>
        <taxon>Bacteria</taxon>
        <taxon>Bacillati</taxon>
        <taxon>Actinomycetota</taxon>
        <taxon>Actinomycetes</taxon>
        <taxon>Micrococcales</taxon>
        <taxon>Micrococcaceae</taxon>
        <taxon>Arthrobacter</taxon>
    </lineage>
</organism>
<dbReference type="InterPro" id="IPR000014">
    <property type="entry name" value="PAS"/>
</dbReference>
<dbReference type="PROSITE" id="PS50887">
    <property type="entry name" value="GGDEF"/>
    <property type="match status" value="1"/>
</dbReference>
<dbReference type="NCBIfam" id="TIGR00229">
    <property type="entry name" value="sensory_box"/>
    <property type="match status" value="3"/>
</dbReference>
<feature type="coiled-coil region" evidence="1">
    <location>
        <begin position="244"/>
        <end position="271"/>
    </location>
</feature>
<dbReference type="Pfam" id="PF13426">
    <property type="entry name" value="PAS_9"/>
    <property type="match status" value="1"/>
</dbReference>
<dbReference type="Pfam" id="PF00989">
    <property type="entry name" value="PAS"/>
    <property type="match status" value="1"/>
</dbReference>
<dbReference type="CDD" id="cd01949">
    <property type="entry name" value="GGDEF"/>
    <property type="match status" value="1"/>
</dbReference>
<evidence type="ECO:0000259" key="2">
    <source>
        <dbReference type="PROSITE" id="PS50112"/>
    </source>
</evidence>
<dbReference type="PROSITE" id="PS50113">
    <property type="entry name" value="PAC"/>
    <property type="match status" value="3"/>
</dbReference>
<dbReference type="SMART" id="SM00267">
    <property type="entry name" value="GGDEF"/>
    <property type="match status" value="1"/>
</dbReference>
<sequence>MAGEHRDDLVMQSLLLDEIGQSVIGMDGDWRITYWNRASERLYGLGADKALGLKIMDLGIVDGAKERGQAATDLEIAHRVARGGDWAGELWVRHSTGREFPVHATVSRIRGRHTVPVAVVAISKDITDRKHTEAILRRLSAMVESSGDAIIGADLTGKITSWNAGAARMLGWSSWEAVGQTHGLVTADDGAYFGTEVTSRSGNGAFVTGVEARWRCKNGSVIDVELTVSPVYDQDGIRVGASAIARDITEIQRLKAAAEAERERLLAAQEMAHVGSVEHTVATGETWHSEEFDRILGMPADGPRDRETILARAHPEDRDRVREVWTRLDHGLGFADFEYRIVRPTGEQRWLHSRIRSMKSADGKPIRFLDTVLDITDRKNAEQILEWQARHDALTGLPNRYMVTEVLQGFLDRTARPVVMFVDVDRFKLINDGIGHGAGDTILVQLGERLKTAVRSSDTVGRFGGDEFVVICENLQMSGAQAVAERIRDATRQPFDVDGRQIYLNVSVGIALADEEDTAESMLQGADAAMYRAKSAGGDSSAIYDVRMTGRATGRLDLESDLRLALERNELSLNYQPIIDVSTEEAVGFEALLRWHHHEHGPIMPDAFIPIAEETGLILPIGAWVLRESLRQVQQWRTQVPGAENFTAAVNISGRQLVAGDFPDIVESAIRDTGIDPAAVHLEITETVLMDQPDLPKETLQRLARLGVGLSIDDFGTGYSSLSYLKWLSARTLKIDRTFVEELGTDPHGATIIELVLGMAESLRLDVVAEGVETAVQLAELRRLGVRLAQGYLWSKPLPAEGIPAWLQSHPAKLPAAISAPMPSGMSAGERMPRVG</sequence>
<dbReference type="SUPFAM" id="SSF55073">
    <property type="entry name" value="Nucleotide cyclase"/>
    <property type="match status" value="1"/>
</dbReference>
<feature type="domain" description="PAS" evidence="2">
    <location>
        <begin position="135"/>
        <end position="181"/>
    </location>
</feature>
<dbReference type="Pfam" id="PF00563">
    <property type="entry name" value="EAL"/>
    <property type="match status" value="1"/>
</dbReference>